<dbReference type="InterPro" id="IPR036663">
    <property type="entry name" value="Fumarylacetoacetase_C_sf"/>
</dbReference>
<dbReference type="OrthoDB" id="74910at2759"/>
<comment type="similarity">
    <text evidence="1">Belongs to the FAH family.</text>
</comment>
<proteinExistence type="inferred from homology"/>
<evidence type="ECO:0000256" key="1">
    <source>
        <dbReference type="ARBA" id="ARBA00010211"/>
    </source>
</evidence>
<evidence type="ECO:0000313" key="4">
    <source>
        <dbReference type="EMBL" id="OMJ26144.1"/>
    </source>
</evidence>
<protein>
    <submittedName>
        <fullName evidence="4">Acylpyruvase FAHD1, mitochondrial</fullName>
    </submittedName>
</protein>
<evidence type="ECO:0000259" key="3">
    <source>
        <dbReference type="Pfam" id="PF01557"/>
    </source>
</evidence>
<dbReference type="PANTHER" id="PTHR11820:SF7">
    <property type="entry name" value="ACYLPYRUVASE FAHD1, MITOCHONDRIAL"/>
    <property type="match status" value="1"/>
</dbReference>
<dbReference type="Pfam" id="PF01557">
    <property type="entry name" value="FAA_hydrolase"/>
    <property type="match status" value="1"/>
</dbReference>
<dbReference type="GO" id="GO:0018773">
    <property type="term" value="F:acetylpyruvate hydrolase activity"/>
    <property type="evidence" value="ECO:0007669"/>
    <property type="project" value="TreeGrafter"/>
</dbReference>
<dbReference type="GO" id="GO:0019752">
    <property type="term" value="P:carboxylic acid metabolic process"/>
    <property type="evidence" value="ECO:0007669"/>
    <property type="project" value="UniProtKB-ARBA"/>
</dbReference>
<gene>
    <name evidence="4" type="ORF">AYI70_g406</name>
</gene>
<dbReference type="STRING" id="133412.A0A1R1YGZ2"/>
<keyword evidence="2" id="KW-0479">Metal-binding</keyword>
<dbReference type="GO" id="GO:0005739">
    <property type="term" value="C:mitochondrion"/>
    <property type="evidence" value="ECO:0007669"/>
    <property type="project" value="TreeGrafter"/>
</dbReference>
<dbReference type="AlphaFoldDB" id="A0A1R1YGZ2"/>
<comment type="caution">
    <text evidence="4">The sequence shown here is derived from an EMBL/GenBank/DDBJ whole genome shotgun (WGS) entry which is preliminary data.</text>
</comment>
<dbReference type="Proteomes" id="UP000187283">
    <property type="component" value="Unassembled WGS sequence"/>
</dbReference>
<name>A0A1R1YGZ2_9FUNG</name>
<dbReference type="EMBL" id="LSSN01000063">
    <property type="protein sequence ID" value="OMJ26144.1"/>
    <property type="molecule type" value="Genomic_DNA"/>
</dbReference>
<dbReference type="Gene3D" id="3.90.850.10">
    <property type="entry name" value="Fumarylacetoacetase-like, C-terminal domain"/>
    <property type="match status" value="1"/>
</dbReference>
<dbReference type="FunFam" id="3.90.850.10:FF:000003">
    <property type="entry name" value="Fumarylacetoacetate hydrolase domain-containing 1"/>
    <property type="match status" value="1"/>
</dbReference>
<organism evidence="4 5">
    <name type="scientific">Smittium culicis</name>
    <dbReference type="NCBI Taxonomy" id="133412"/>
    <lineage>
        <taxon>Eukaryota</taxon>
        <taxon>Fungi</taxon>
        <taxon>Fungi incertae sedis</taxon>
        <taxon>Zoopagomycota</taxon>
        <taxon>Kickxellomycotina</taxon>
        <taxon>Harpellomycetes</taxon>
        <taxon>Harpellales</taxon>
        <taxon>Legeriomycetaceae</taxon>
        <taxon>Smittium</taxon>
    </lineage>
</organism>
<reference evidence="4 5" key="1">
    <citation type="submission" date="2017-01" db="EMBL/GenBank/DDBJ databases">
        <authorList>
            <person name="Mah S.A."/>
            <person name="Swanson W.J."/>
            <person name="Moy G.W."/>
            <person name="Vacquier V.D."/>
        </authorList>
    </citation>
    <scope>NUCLEOTIDE SEQUENCE [LARGE SCALE GENOMIC DNA]</scope>
    <source>
        <strain evidence="4 5">GSMNP</strain>
    </source>
</reference>
<keyword evidence="5" id="KW-1185">Reference proteome</keyword>
<dbReference type="PANTHER" id="PTHR11820">
    <property type="entry name" value="ACYLPYRUVASE"/>
    <property type="match status" value="1"/>
</dbReference>
<dbReference type="GO" id="GO:0046872">
    <property type="term" value="F:metal ion binding"/>
    <property type="evidence" value="ECO:0007669"/>
    <property type="project" value="UniProtKB-KW"/>
</dbReference>
<evidence type="ECO:0000313" key="5">
    <source>
        <dbReference type="Proteomes" id="UP000187283"/>
    </source>
</evidence>
<accession>A0A1R1YGZ2</accession>
<feature type="domain" description="Fumarylacetoacetase-like C-terminal" evidence="3">
    <location>
        <begin position="9"/>
        <end position="199"/>
    </location>
</feature>
<sequence length="216" mass="24320">MDFVRRGKKIIAIGENYLDHIKELNSVIPTEVMFFLKPTTSYLKSPATILIPPKNNIHHEVELGVVIGKPGFQIKAENALDHVSGYALALDLTARDIQFEARKKGYPWSLCKGYDHFTPIGKFIPKENIPNPDNVRIWVEVSKKIRQNENTGLMVFKVPEIIEYVSNVMTLEEGDLIITGTPKGVGQIVEGDSVVAGIEYEGKELDRIDFQVKNRT</sequence>
<dbReference type="SUPFAM" id="SSF56529">
    <property type="entry name" value="FAH"/>
    <property type="match status" value="1"/>
</dbReference>
<dbReference type="InterPro" id="IPR011234">
    <property type="entry name" value="Fumarylacetoacetase-like_C"/>
</dbReference>
<evidence type="ECO:0000256" key="2">
    <source>
        <dbReference type="ARBA" id="ARBA00022723"/>
    </source>
</evidence>